<evidence type="ECO:0000259" key="1">
    <source>
        <dbReference type="PROSITE" id="PS51746"/>
    </source>
</evidence>
<dbReference type="Gene3D" id="3.60.40.10">
    <property type="entry name" value="PPM-type phosphatase domain"/>
    <property type="match status" value="1"/>
</dbReference>
<dbReference type="InterPro" id="IPR036457">
    <property type="entry name" value="PPM-type-like_dom_sf"/>
</dbReference>
<name>A0A518GWW1_9BACT</name>
<gene>
    <name evidence="2" type="primary">stp_1</name>
    <name evidence="2" type="ORF">ElP_09220</name>
</gene>
<evidence type="ECO:0000313" key="3">
    <source>
        <dbReference type="Proteomes" id="UP000317835"/>
    </source>
</evidence>
<feature type="domain" description="PPM-type phosphatase" evidence="1">
    <location>
        <begin position="37"/>
        <end position="303"/>
    </location>
</feature>
<dbReference type="OrthoDB" id="9801841at2"/>
<organism evidence="2 3">
    <name type="scientific">Tautonia plasticadhaerens</name>
    <dbReference type="NCBI Taxonomy" id="2527974"/>
    <lineage>
        <taxon>Bacteria</taxon>
        <taxon>Pseudomonadati</taxon>
        <taxon>Planctomycetota</taxon>
        <taxon>Planctomycetia</taxon>
        <taxon>Isosphaerales</taxon>
        <taxon>Isosphaeraceae</taxon>
        <taxon>Tautonia</taxon>
    </lineage>
</organism>
<dbReference type="RefSeq" id="WP_145267497.1">
    <property type="nucleotide sequence ID" value="NZ_CP036426.1"/>
</dbReference>
<dbReference type="EMBL" id="CP036426">
    <property type="protein sequence ID" value="QDV33080.1"/>
    <property type="molecule type" value="Genomic_DNA"/>
</dbReference>
<dbReference type="InterPro" id="IPR001932">
    <property type="entry name" value="PPM-type_phosphatase-like_dom"/>
</dbReference>
<dbReference type="PANTHER" id="PTHR47992">
    <property type="entry name" value="PROTEIN PHOSPHATASE"/>
    <property type="match status" value="1"/>
</dbReference>
<dbReference type="SUPFAM" id="SSF81606">
    <property type="entry name" value="PP2C-like"/>
    <property type="match status" value="1"/>
</dbReference>
<sequence>MSTRASRALTDTDEFLPFGRLVDLHYEAEPRQLVRAEFAARTDVGKVREVNEDQYLVVRRRRERDLVCSSVPVELLIDQRQHAYTAAVADGIGGHRFGDLASLLAVRVGWELGANEIKWTIKTNPKEVDDLKQKATIFMQLIHRALKDEARDNPRLHGMGTTLTLCQSVGPSLFVVHVGDSRAYLHRDGTIRRLTRDHTLAQLMIDLGEIDPDSPEVRRVQHVLSNALGVGDGDVFVEFSHHEVADGDRLLLCTDGLSDLVPDAELGRILDAHPRPEDACKVLVDLALARGGRDNITVVVGRYEFEPDAVEP</sequence>
<keyword evidence="3" id="KW-1185">Reference proteome</keyword>
<dbReference type="PROSITE" id="PS51746">
    <property type="entry name" value="PPM_2"/>
    <property type="match status" value="1"/>
</dbReference>
<dbReference type="EC" id="3.1.3.16" evidence="2"/>
<evidence type="ECO:0000313" key="2">
    <source>
        <dbReference type="EMBL" id="QDV33080.1"/>
    </source>
</evidence>
<dbReference type="CDD" id="cd00143">
    <property type="entry name" value="PP2Cc"/>
    <property type="match status" value="1"/>
</dbReference>
<proteinExistence type="predicted"/>
<dbReference type="InterPro" id="IPR015655">
    <property type="entry name" value="PP2C"/>
</dbReference>
<dbReference type="SMART" id="SM00331">
    <property type="entry name" value="PP2C_SIG"/>
    <property type="match status" value="1"/>
</dbReference>
<protein>
    <submittedName>
        <fullName evidence="2">Serine/threonine phosphatase stp</fullName>
        <ecNumber evidence="2">3.1.3.16</ecNumber>
    </submittedName>
</protein>
<dbReference type="GO" id="GO:0004722">
    <property type="term" value="F:protein serine/threonine phosphatase activity"/>
    <property type="evidence" value="ECO:0007669"/>
    <property type="project" value="UniProtKB-EC"/>
</dbReference>
<dbReference type="KEGG" id="tpla:ElP_09220"/>
<dbReference type="AlphaFoldDB" id="A0A518GWW1"/>
<reference evidence="2 3" key="1">
    <citation type="submission" date="2019-02" db="EMBL/GenBank/DDBJ databases">
        <title>Deep-cultivation of Planctomycetes and their phenomic and genomic characterization uncovers novel biology.</title>
        <authorList>
            <person name="Wiegand S."/>
            <person name="Jogler M."/>
            <person name="Boedeker C."/>
            <person name="Pinto D."/>
            <person name="Vollmers J."/>
            <person name="Rivas-Marin E."/>
            <person name="Kohn T."/>
            <person name="Peeters S.H."/>
            <person name="Heuer A."/>
            <person name="Rast P."/>
            <person name="Oberbeckmann S."/>
            <person name="Bunk B."/>
            <person name="Jeske O."/>
            <person name="Meyerdierks A."/>
            <person name="Storesund J.E."/>
            <person name="Kallscheuer N."/>
            <person name="Luecker S."/>
            <person name="Lage O.M."/>
            <person name="Pohl T."/>
            <person name="Merkel B.J."/>
            <person name="Hornburger P."/>
            <person name="Mueller R.-W."/>
            <person name="Bruemmer F."/>
            <person name="Labrenz M."/>
            <person name="Spormann A.M."/>
            <person name="Op den Camp H."/>
            <person name="Overmann J."/>
            <person name="Amann R."/>
            <person name="Jetten M.S.M."/>
            <person name="Mascher T."/>
            <person name="Medema M.H."/>
            <person name="Devos D.P."/>
            <person name="Kaster A.-K."/>
            <person name="Ovreas L."/>
            <person name="Rohde M."/>
            <person name="Galperin M.Y."/>
            <person name="Jogler C."/>
        </authorList>
    </citation>
    <scope>NUCLEOTIDE SEQUENCE [LARGE SCALE GENOMIC DNA]</scope>
    <source>
        <strain evidence="2 3">ElP</strain>
    </source>
</reference>
<dbReference type="Pfam" id="PF13672">
    <property type="entry name" value="PP2C_2"/>
    <property type="match status" value="1"/>
</dbReference>
<dbReference type="SMART" id="SM00332">
    <property type="entry name" value="PP2Cc"/>
    <property type="match status" value="1"/>
</dbReference>
<dbReference type="Proteomes" id="UP000317835">
    <property type="component" value="Chromosome"/>
</dbReference>
<keyword evidence="2" id="KW-0378">Hydrolase</keyword>
<accession>A0A518GWW1</accession>